<evidence type="ECO:0000256" key="2">
    <source>
        <dbReference type="HAMAP-Rule" id="MF_01940"/>
    </source>
</evidence>
<dbReference type="EC" id="3.1.4.58" evidence="2"/>
<dbReference type="EMBL" id="QXIR01000007">
    <property type="protein sequence ID" value="RIW35685.1"/>
    <property type="molecule type" value="Genomic_DNA"/>
</dbReference>
<evidence type="ECO:0000256" key="1">
    <source>
        <dbReference type="ARBA" id="ARBA00022801"/>
    </source>
</evidence>
<dbReference type="Pfam" id="PF13563">
    <property type="entry name" value="2_5_RNA_ligase2"/>
    <property type="match status" value="1"/>
</dbReference>
<dbReference type="AlphaFoldDB" id="A0A3A1R6B7"/>
<protein>
    <recommendedName>
        <fullName evidence="2">RNA 2',3'-cyclic phosphodiesterase</fullName>
        <shortName evidence="2">RNA 2',3'-CPDase</shortName>
        <ecNumber evidence="2">3.1.4.58</ecNumber>
    </recommendedName>
</protein>
<dbReference type="PANTHER" id="PTHR35561:SF1">
    <property type="entry name" value="RNA 2',3'-CYCLIC PHOSPHODIESTERASE"/>
    <property type="match status" value="1"/>
</dbReference>
<reference evidence="3 4" key="1">
    <citation type="submission" date="2018-09" db="EMBL/GenBank/DDBJ databases">
        <title>Bacillus saliacetes sp. nov., isolated from Thai shrimp paste (Ka-pi).</title>
        <authorList>
            <person name="Daroonpunt R."/>
            <person name="Tanasupawat S."/>
            <person name="Yiamsombut S."/>
        </authorList>
    </citation>
    <scope>NUCLEOTIDE SEQUENCE [LARGE SCALE GENOMIC DNA]</scope>
    <source>
        <strain evidence="3 4">SKP7-4</strain>
    </source>
</reference>
<feature type="short sequence motif" description="HXTX 1" evidence="2">
    <location>
        <begin position="43"/>
        <end position="46"/>
    </location>
</feature>
<feature type="short sequence motif" description="HXTX 2" evidence="2">
    <location>
        <begin position="129"/>
        <end position="132"/>
    </location>
</feature>
<dbReference type="InterPro" id="IPR009097">
    <property type="entry name" value="Cyclic_Pdiesterase"/>
</dbReference>
<keyword evidence="4" id="KW-1185">Reference proteome</keyword>
<dbReference type="Proteomes" id="UP000265801">
    <property type="component" value="Unassembled WGS sequence"/>
</dbReference>
<accession>A0A3A1R6B7</accession>
<dbReference type="GO" id="GO:0004113">
    <property type="term" value="F:2',3'-cyclic-nucleotide 3'-phosphodiesterase activity"/>
    <property type="evidence" value="ECO:0007669"/>
    <property type="project" value="InterPro"/>
</dbReference>
<feature type="active site" description="Proton acceptor" evidence="2">
    <location>
        <position position="129"/>
    </location>
</feature>
<dbReference type="Gene3D" id="3.90.1140.10">
    <property type="entry name" value="Cyclic phosphodiesterase"/>
    <property type="match status" value="1"/>
</dbReference>
<dbReference type="PANTHER" id="PTHR35561">
    <property type="entry name" value="RNA 2',3'-CYCLIC PHOSPHODIESTERASE"/>
    <property type="match status" value="1"/>
</dbReference>
<proteinExistence type="inferred from homology"/>
<comment type="function">
    <text evidence="2">Hydrolyzes RNA 2',3'-cyclic phosphodiester to an RNA 2'-phosphomonoester.</text>
</comment>
<dbReference type="HAMAP" id="MF_01940">
    <property type="entry name" value="RNA_CPDase"/>
    <property type="match status" value="1"/>
</dbReference>
<dbReference type="OrthoDB" id="9789350at2"/>
<dbReference type="NCBIfam" id="TIGR02258">
    <property type="entry name" value="2_5_ligase"/>
    <property type="match status" value="1"/>
</dbReference>
<dbReference type="GO" id="GO:0008664">
    <property type="term" value="F:RNA 2',3'-cyclic 3'-phosphodiesterase activity"/>
    <property type="evidence" value="ECO:0007669"/>
    <property type="project" value="UniProtKB-EC"/>
</dbReference>
<comment type="catalytic activity">
    <reaction evidence="2">
        <text>a 3'-end 2',3'-cyclophospho-ribonucleotide-RNA + H2O = a 3'-end 2'-phospho-ribonucleotide-RNA + H(+)</text>
        <dbReference type="Rhea" id="RHEA:11828"/>
        <dbReference type="Rhea" id="RHEA-COMP:10464"/>
        <dbReference type="Rhea" id="RHEA-COMP:17353"/>
        <dbReference type="ChEBI" id="CHEBI:15377"/>
        <dbReference type="ChEBI" id="CHEBI:15378"/>
        <dbReference type="ChEBI" id="CHEBI:83064"/>
        <dbReference type="ChEBI" id="CHEBI:173113"/>
        <dbReference type="EC" id="3.1.4.58"/>
    </reaction>
</comment>
<evidence type="ECO:0000313" key="4">
    <source>
        <dbReference type="Proteomes" id="UP000265801"/>
    </source>
</evidence>
<comment type="similarity">
    <text evidence="2">Belongs to the 2H phosphoesterase superfamily. ThpR family.</text>
</comment>
<dbReference type="InterPro" id="IPR004175">
    <property type="entry name" value="RNA_CPDase"/>
</dbReference>
<organism evidence="3 4">
    <name type="scientific">Bacillus salacetis</name>
    <dbReference type="NCBI Taxonomy" id="2315464"/>
    <lineage>
        <taxon>Bacteria</taxon>
        <taxon>Bacillati</taxon>
        <taxon>Bacillota</taxon>
        <taxon>Bacilli</taxon>
        <taxon>Bacillales</taxon>
        <taxon>Bacillaceae</taxon>
        <taxon>Bacillus</taxon>
    </lineage>
</organism>
<feature type="active site" description="Proton donor" evidence="2">
    <location>
        <position position="43"/>
    </location>
</feature>
<evidence type="ECO:0000313" key="3">
    <source>
        <dbReference type="EMBL" id="RIW35685.1"/>
    </source>
</evidence>
<sequence length="188" mass="21708">MKQHHYFYAVPLPVKVKAQMAEWASEIKMALPFHRWVHPQDVHITLAFLGGTEEDRLKRSIEKIQRAAEGISPFSLETGKLGVFGNPISPRVLWADVGTSSSLSALRENVYSVCQQEGYQLDQRPYNPHITIARKWKGEDRFSTSMLEAYFLSRPLVCQVEEFVLYRTHLDRTPKYEVVEKFILNALN</sequence>
<dbReference type="SUPFAM" id="SSF55144">
    <property type="entry name" value="LigT-like"/>
    <property type="match status" value="1"/>
</dbReference>
<name>A0A3A1R6B7_9BACI</name>
<gene>
    <name evidence="3" type="primary">thpR</name>
    <name evidence="3" type="ORF">D3H55_07325</name>
</gene>
<comment type="caution">
    <text evidence="3">The sequence shown here is derived from an EMBL/GenBank/DDBJ whole genome shotgun (WGS) entry which is preliminary data.</text>
</comment>
<dbReference type="RefSeq" id="WP_119546250.1">
    <property type="nucleotide sequence ID" value="NZ_QXIR01000007.1"/>
</dbReference>
<keyword evidence="1 2" id="KW-0378">Hydrolase</keyword>